<feature type="non-terminal residue" evidence="2">
    <location>
        <position position="1"/>
    </location>
</feature>
<dbReference type="InterPro" id="IPR018184">
    <property type="entry name" value="Integrin_alpha_C_CS"/>
</dbReference>
<evidence type="ECO:0000256" key="1">
    <source>
        <dbReference type="SAM" id="MobiDB-lite"/>
    </source>
</evidence>
<evidence type="ECO:0000313" key="3">
    <source>
        <dbReference type="Proteomes" id="UP000236370"/>
    </source>
</evidence>
<evidence type="ECO:0000313" key="2">
    <source>
        <dbReference type="EMBL" id="PNI17709.1"/>
    </source>
</evidence>
<name>A0A2J8J4L7_PANTR</name>
<comment type="caution">
    <text evidence="2">The sequence shown here is derived from an EMBL/GenBank/DDBJ whole genome shotgun (WGS) entry which is preliminary data.</text>
</comment>
<dbReference type="Gene3D" id="1.20.5.930">
    <property type="entry name" value="Bicelle-embedded integrin alpha(iib) transmembrane segment"/>
    <property type="match status" value="1"/>
</dbReference>
<protein>
    <submittedName>
        <fullName evidence="2">ITGA2B isoform 1</fullName>
    </submittedName>
</protein>
<dbReference type="Pfam" id="PF00357">
    <property type="entry name" value="Integrin_alpha"/>
    <property type="match status" value="1"/>
</dbReference>
<dbReference type="AlphaFoldDB" id="A0A2J8J4L7"/>
<dbReference type="EMBL" id="NBAG03000521">
    <property type="protein sequence ID" value="PNI17709.1"/>
    <property type="molecule type" value="Genomic_DNA"/>
</dbReference>
<reference evidence="2 3" key="1">
    <citation type="submission" date="2017-12" db="EMBL/GenBank/DDBJ databases">
        <title>High-resolution comparative analysis of great ape genomes.</title>
        <authorList>
            <person name="Pollen A."/>
            <person name="Hastie A."/>
            <person name="Hormozdiari F."/>
            <person name="Dougherty M."/>
            <person name="Liu R."/>
            <person name="Chaisson M."/>
            <person name="Hoppe E."/>
            <person name="Hill C."/>
            <person name="Pang A."/>
            <person name="Hillier L."/>
            <person name="Baker C."/>
            <person name="Armstrong J."/>
            <person name="Shendure J."/>
            <person name="Paten B."/>
            <person name="Wilson R."/>
            <person name="Chao H."/>
            <person name="Schneider V."/>
            <person name="Ventura M."/>
            <person name="Kronenberg Z."/>
            <person name="Murali S."/>
            <person name="Gordon D."/>
            <person name="Cantsilieris S."/>
            <person name="Munson K."/>
            <person name="Nelson B."/>
            <person name="Raja A."/>
            <person name="Underwood J."/>
            <person name="Diekhans M."/>
            <person name="Fiddes I."/>
            <person name="Haussler D."/>
            <person name="Eichler E."/>
        </authorList>
    </citation>
    <scope>NUCLEOTIDE SEQUENCE [LARGE SCALE GENOMIC DNA]</scope>
    <source>
        <strain evidence="2">Yerkes chimp pedigree #C0471</strain>
    </source>
</reference>
<dbReference type="Proteomes" id="UP000236370">
    <property type="component" value="Unassembled WGS sequence"/>
</dbReference>
<sequence>VPPLSLPRGEAQVGFFKRNRPPLEEDDEEGE</sequence>
<organism evidence="2 3">
    <name type="scientific">Pan troglodytes</name>
    <name type="common">Chimpanzee</name>
    <dbReference type="NCBI Taxonomy" id="9598"/>
    <lineage>
        <taxon>Eukaryota</taxon>
        <taxon>Metazoa</taxon>
        <taxon>Chordata</taxon>
        <taxon>Craniata</taxon>
        <taxon>Vertebrata</taxon>
        <taxon>Euteleostomi</taxon>
        <taxon>Mammalia</taxon>
        <taxon>Eutheria</taxon>
        <taxon>Euarchontoglires</taxon>
        <taxon>Primates</taxon>
        <taxon>Haplorrhini</taxon>
        <taxon>Catarrhini</taxon>
        <taxon>Hominidae</taxon>
        <taxon>Pan</taxon>
    </lineage>
</organism>
<feature type="region of interest" description="Disordered" evidence="1">
    <location>
        <begin position="1"/>
        <end position="31"/>
    </location>
</feature>
<accession>A0A2J8J4L7</accession>
<proteinExistence type="predicted"/>
<gene>
    <name evidence="2" type="ORF">CK820_G0050754</name>
</gene>